<reference evidence="1 2" key="1">
    <citation type="submission" date="2016-11" db="EMBL/GenBank/DDBJ databases">
        <title>Genome sequence and comparative genomic analysis of clinical strain Elizabethkingia meningoseptica 61421 PRCM.</title>
        <authorList>
            <person name="Wang M."/>
            <person name="Hu S."/>
            <person name="Cao L."/>
            <person name="Jiang T."/>
            <person name="Zhou Y."/>
            <person name="Ming D."/>
        </authorList>
    </citation>
    <scope>NUCLEOTIDE SEQUENCE [LARGE SCALE GENOMIC DNA]</scope>
    <source>
        <strain evidence="1 2">61421 PRCM</strain>
    </source>
</reference>
<dbReference type="KEGG" id="emg:BBD33_08610"/>
<gene>
    <name evidence="1" type="ORF">BMF97_03275</name>
</gene>
<sequence>MLYLRSLKITGMDIRLEKLELMELLINTNEVSVLQKIRKIFEDEETGYSGQLSEDQYQKVFERREEYLKAEGEYFSFEEVEKRIDARLKS</sequence>
<keyword evidence="2" id="KW-1185">Reference proteome</keyword>
<organism evidence="1 2">
    <name type="scientific">Elizabethkingia meningoseptica</name>
    <name type="common">Chryseobacterium meningosepticum</name>
    <dbReference type="NCBI Taxonomy" id="238"/>
    <lineage>
        <taxon>Bacteria</taxon>
        <taxon>Pseudomonadati</taxon>
        <taxon>Bacteroidota</taxon>
        <taxon>Flavobacteriia</taxon>
        <taxon>Flavobacteriales</taxon>
        <taxon>Weeksellaceae</taxon>
        <taxon>Elizabethkingia</taxon>
    </lineage>
</organism>
<name>A0A1V3U3G9_ELIME</name>
<protein>
    <recommendedName>
        <fullName evidence="3">Addiction module protein</fullName>
    </recommendedName>
</protein>
<dbReference type="AlphaFoldDB" id="A0A1V3U3G9"/>
<dbReference type="EMBL" id="MPOG01000004">
    <property type="protein sequence ID" value="OOH97353.1"/>
    <property type="molecule type" value="Genomic_DNA"/>
</dbReference>
<proteinExistence type="predicted"/>
<evidence type="ECO:0008006" key="3">
    <source>
        <dbReference type="Google" id="ProtNLM"/>
    </source>
</evidence>
<evidence type="ECO:0000313" key="1">
    <source>
        <dbReference type="EMBL" id="OOH97353.1"/>
    </source>
</evidence>
<dbReference type="STRING" id="238.BBD35_11025"/>
<evidence type="ECO:0000313" key="2">
    <source>
        <dbReference type="Proteomes" id="UP000188947"/>
    </source>
</evidence>
<accession>A0A1V3U3G9</accession>
<dbReference type="Proteomes" id="UP000188947">
    <property type="component" value="Unassembled WGS sequence"/>
</dbReference>
<comment type="caution">
    <text evidence="1">The sequence shown here is derived from an EMBL/GenBank/DDBJ whole genome shotgun (WGS) entry which is preliminary data.</text>
</comment>